<dbReference type="Proteomes" id="UP000627573">
    <property type="component" value="Unassembled WGS sequence"/>
</dbReference>
<gene>
    <name evidence="1" type="ORF">I3517_13875</name>
</gene>
<comment type="caution">
    <text evidence="1">The sequence shown here is derived from an EMBL/GenBank/DDBJ whole genome shotgun (WGS) entry which is preliminary data.</text>
</comment>
<accession>A0A7K2VAX1</accession>
<dbReference type="KEGG" id="reb:XU06_31000"/>
<evidence type="ECO:0000313" key="2">
    <source>
        <dbReference type="Proteomes" id="UP000627573"/>
    </source>
</evidence>
<sequence>MWRGDRSMRVIGKAADAVWGLISVVFLLIRVVGWLGYGVPFGDPAALEVVKSAVWIPGFRGLVRRVLIVALALPLILVGWLVRWVR</sequence>
<reference evidence="1 2" key="1">
    <citation type="submission" date="2020-12" db="EMBL/GenBank/DDBJ databases">
        <title>Draft genome sequence of furan degrading bacterial strain FUR100.</title>
        <authorList>
            <person name="Woiski C."/>
        </authorList>
    </citation>
    <scope>NUCLEOTIDE SEQUENCE [LARGE SCALE GENOMIC DNA]</scope>
    <source>
        <strain evidence="1 2">FUR100</strain>
    </source>
</reference>
<proteinExistence type="predicted"/>
<organism evidence="1 2">
    <name type="scientific">Rhodococcus erythropolis</name>
    <name type="common">Arthrobacter picolinophilus</name>
    <dbReference type="NCBI Taxonomy" id="1833"/>
    <lineage>
        <taxon>Bacteria</taxon>
        <taxon>Bacillati</taxon>
        <taxon>Actinomycetota</taxon>
        <taxon>Actinomycetes</taxon>
        <taxon>Mycobacteriales</taxon>
        <taxon>Nocardiaceae</taxon>
        <taxon>Rhodococcus</taxon>
        <taxon>Rhodococcus erythropolis group</taxon>
    </lineage>
</organism>
<protein>
    <submittedName>
        <fullName evidence="1">Uncharacterized protein</fullName>
    </submittedName>
</protein>
<dbReference type="AlphaFoldDB" id="A0A7K2VAX1"/>
<keyword evidence="2" id="KW-1185">Reference proteome</keyword>
<evidence type="ECO:0000313" key="1">
    <source>
        <dbReference type="EMBL" id="MBH5143697.1"/>
    </source>
</evidence>
<name>A0A7K2VAX1_RHOER</name>
<dbReference type="EMBL" id="JAECSB010000043">
    <property type="protein sequence ID" value="MBH5143697.1"/>
    <property type="molecule type" value="Genomic_DNA"/>
</dbReference>